<feature type="domain" description="Large ribosomal subunit protein uL15/eL18" evidence="5">
    <location>
        <begin position="60"/>
        <end position="94"/>
    </location>
</feature>
<organism evidence="6 7">
    <name type="scientific">Acidianus manzaensis</name>
    <dbReference type="NCBI Taxonomy" id="282676"/>
    <lineage>
        <taxon>Archaea</taxon>
        <taxon>Thermoproteota</taxon>
        <taxon>Thermoprotei</taxon>
        <taxon>Sulfolobales</taxon>
        <taxon>Sulfolobaceae</taxon>
        <taxon>Acidianus</taxon>
    </lineage>
</organism>
<dbReference type="SUPFAM" id="SSF52080">
    <property type="entry name" value="Ribosomal proteins L15p and L18e"/>
    <property type="match status" value="1"/>
</dbReference>
<evidence type="ECO:0000313" key="7">
    <source>
        <dbReference type="Proteomes" id="UP000193404"/>
    </source>
</evidence>
<dbReference type="Proteomes" id="UP000193404">
    <property type="component" value="Chromosome"/>
</dbReference>
<dbReference type="GO" id="GO:1990904">
    <property type="term" value="C:ribonucleoprotein complex"/>
    <property type="evidence" value="ECO:0007669"/>
    <property type="project" value="UniProtKB-KW"/>
</dbReference>
<evidence type="ECO:0000256" key="2">
    <source>
        <dbReference type="ARBA" id="ARBA00022980"/>
    </source>
</evidence>
<gene>
    <name evidence="4" type="primary">rpl18e</name>
    <name evidence="6" type="ORF">B6F84_06720</name>
</gene>
<dbReference type="InterPro" id="IPR021132">
    <property type="entry name" value="Ribosomal_eL18/eL18-A/B/_CS"/>
</dbReference>
<dbReference type="RefSeq" id="WP_148691536.1">
    <property type="nucleotide sequence ID" value="NZ_CP020477.1"/>
</dbReference>
<dbReference type="Gene3D" id="3.100.10.10">
    <property type="match status" value="1"/>
</dbReference>
<dbReference type="GeneID" id="41590598"/>
<dbReference type="InterPro" id="IPR021131">
    <property type="entry name" value="Ribosomal_uL15/eL18"/>
</dbReference>
<dbReference type="GO" id="GO:0003735">
    <property type="term" value="F:structural constituent of ribosome"/>
    <property type="evidence" value="ECO:0007669"/>
    <property type="project" value="InterPro"/>
</dbReference>
<dbReference type="Pfam" id="PF00828">
    <property type="entry name" value="Ribosomal_L27A"/>
    <property type="match status" value="1"/>
</dbReference>
<name>A0A1W6JZU3_9CREN</name>
<dbReference type="KEGG" id="aman:B6F84_06720"/>
<dbReference type="InterPro" id="IPR022947">
    <property type="entry name" value="Ribosomal_eL18_arc"/>
</dbReference>
<evidence type="ECO:0000256" key="3">
    <source>
        <dbReference type="ARBA" id="ARBA00023274"/>
    </source>
</evidence>
<evidence type="ECO:0000256" key="4">
    <source>
        <dbReference type="HAMAP-Rule" id="MF_00329"/>
    </source>
</evidence>
<accession>A0A1W6JZU3</accession>
<dbReference type="PROSITE" id="PS01106">
    <property type="entry name" value="RIBOSOMAL_L18E"/>
    <property type="match status" value="1"/>
</dbReference>
<dbReference type="GO" id="GO:0006412">
    <property type="term" value="P:translation"/>
    <property type="evidence" value="ECO:0007669"/>
    <property type="project" value="UniProtKB-UniRule"/>
</dbReference>
<dbReference type="AlphaFoldDB" id="A0A1W6JZU3"/>
<proteinExistence type="inferred from homology"/>
<protein>
    <recommendedName>
        <fullName evidence="4">Large ribosomal subunit protein eL18</fullName>
    </recommendedName>
</protein>
<dbReference type="HAMAP" id="MF_00329">
    <property type="entry name" value="Ribosomal_eL18"/>
    <property type="match status" value="1"/>
</dbReference>
<keyword evidence="2 4" id="KW-0689">Ribosomal protein</keyword>
<reference evidence="6 7" key="1">
    <citation type="submission" date="2017-03" db="EMBL/GenBank/DDBJ databases">
        <title>Sulfur activation and transportation mechanism of thermophilic Archaea Acidianus manzaensis YN-25.</title>
        <authorList>
            <person name="Ma Y."/>
            <person name="Yang Y."/>
            <person name="Xia J."/>
        </authorList>
    </citation>
    <scope>NUCLEOTIDE SEQUENCE [LARGE SCALE GENOMIC DNA]</scope>
    <source>
        <strain evidence="6 7">YN-25</strain>
    </source>
</reference>
<evidence type="ECO:0000259" key="5">
    <source>
        <dbReference type="Pfam" id="PF00828"/>
    </source>
</evidence>
<dbReference type="EMBL" id="CP020477">
    <property type="protein sequence ID" value="ARM75757.1"/>
    <property type="molecule type" value="Genomic_DNA"/>
</dbReference>
<dbReference type="GO" id="GO:0005840">
    <property type="term" value="C:ribosome"/>
    <property type="evidence" value="ECO:0007669"/>
    <property type="project" value="UniProtKB-KW"/>
</dbReference>
<evidence type="ECO:0000256" key="1">
    <source>
        <dbReference type="ARBA" id="ARBA00006815"/>
    </source>
</evidence>
<evidence type="ECO:0000313" key="6">
    <source>
        <dbReference type="EMBL" id="ARM75757.1"/>
    </source>
</evidence>
<sequence>MTGSTNIMLRKLIYNLSKQKKPIWKSVAELLETPSRKRPYVNLYKINKYTKPGDIVIVPGKVLGIGKLDHEVTVVALDYSASAKKKILDSKGKIESLYNFNSLDLKGKNVRLMRK</sequence>
<comment type="similarity">
    <text evidence="1 4">Belongs to the eukaryotic ribosomal protein eL18 family.</text>
</comment>
<keyword evidence="3 4" id="KW-0687">Ribonucleoprotein</keyword>
<dbReference type="InterPro" id="IPR036227">
    <property type="entry name" value="Ribosomal_uL15/eL18_sf"/>
</dbReference>
<dbReference type="NCBIfam" id="NF003079">
    <property type="entry name" value="PRK04005.1"/>
    <property type="match status" value="1"/>
</dbReference>
<dbReference type="STRING" id="282676.B6F84_06720"/>
<keyword evidence="7" id="KW-1185">Reference proteome</keyword>